<evidence type="ECO:0000256" key="2">
    <source>
        <dbReference type="ARBA" id="ARBA00014363"/>
    </source>
</evidence>
<keyword evidence="4 9" id="KW-0548">Nucleotidyltransferase</keyword>
<keyword evidence="5" id="KW-0235">DNA replication</keyword>
<evidence type="ECO:0000256" key="4">
    <source>
        <dbReference type="ARBA" id="ARBA00022695"/>
    </source>
</evidence>
<evidence type="ECO:0000256" key="5">
    <source>
        <dbReference type="ARBA" id="ARBA00022705"/>
    </source>
</evidence>
<dbReference type="PANTHER" id="PTHR11669">
    <property type="entry name" value="REPLICATION FACTOR C / DNA POLYMERASE III GAMMA-TAU SUBUNIT"/>
    <property type="match status" value="1"/>
</dbReference>
<protein>
    <recommendedName>
        <fullName evidence="2">DNA polymerase III subunit delta'</fullName>
        <ecNumber evidence="1">2.7.7.7</ecNumber>
    </recommendedName>
</protein>
<evidence type="ECO:0000259" key="8">
    <source>
        <dbReference type="SMART" id="SM00382"/>
    </source>
</evidence>
<dbReference type="GO" id="GO:0003677">
    <property type="term" value="F:DNA binding"/>
    <property type="evidence" value="ECO:0007669"/>
    <property type="project" value="InterPro"/>
</dbReference>
<dbReference type="SMART" id="SM00382">
    <property type="entry name" value="AAA"/>
    <property type="match status" value="1"/>
</dbReference>
<dbReference type="SUPFAM" id="SSF52540">
    <property type="entry name" value="P-loop containing nucleoside triphosphate hydrolases"/>
    <property type="match status" value="1"/>
</dbReference>
<evidence type="ECO:0000313" key="9">
    <source>
        <dbReference type="EMBL" id="TWT25651.1"/>
    </source>
</evidence>
<dbReference type="InterPro" id="IPR050238">
    <property type="entry name" value="DNA_Rep/Repair_Clamp_Loader"/>
</dbReference>
<dbReference type="InterPro" id="IPR003593">
    <property type="entry name" value="AAA+_ATPase"/>
</dbReference>
<organism evidence="9 10">
    <name type="scientific">Corynebacterium canis</name>
    <dbReference type="NCBI Taxonomy" id="679663"/>
    <lineage>
        <taxon>Bacteria</taxon>
        <taxon>Bacillati</taxon>
        <taxon>Actinomycetota</taxon>
        <taxon>Actinomycetes</taxon>
        <taxon>Mycobacteriales</taxon>
        <taxon>Corynebacteriaceae</taxon>
        <taxon>Corynebacterium</taxon>
    </lineage>
</organism>
<dbReference type="InterPro" id="IPR015199">
    <property type="entry name" value="DNA_pol_III_delta_C"/>
</dbReference>
<evidence type="ECO:0000256" key="1">
    <source>
        <dbReference type="ARBA" id="ARBA00012417"/>
    </source>
</evidence>
<dbReference type="InterPro" id="IPR004622">
    <property type="entry name" value="DNA_pol_HolB"/>
</dbReference>
<name>A0A5C5UG63_9CORY</name>
<reference evidence="9 10" key="1">
    <citation type="submission" date="2019-08" db="EMBL/GenBank/DDBJ databases">
        <authorList>
            <person name="Lei W."/>
        </authorList>
    </citation>
    <scope>NUCLEOTIDE SEQUENCE [LARGE SCALE GENOMIC DNA]</scope>
    <source>
        <strain evidence="9 10">CCUG 58627</strain>
    </source>
</reference>
<dbReference type="EMBL" id="VOHM01000010">
    <property type="protein sequence ID" value="TWT25651.1"/>
    <property type="molecule type" value="Genomic_DNA"/>
</dbReference>
<evidence type="ECO:0000256" key="6">
    <source>
        <dbReference type="ARBA" id="ARBA00022932"/>
    </source>
</evidence>
<feature type="domain" description="AAA+ ATPase" evidence="8">
    <location>
        <begin position="41"/>
        <end position="185"/>
    </location>
</feature>
<dbReference type="GO" id="GO:0006261">
    <property type="term" value="P:DNA-templated DNA replication"/>
    <property type="evidence" value="ECO:0007669"/>
    <property type="project" value="TreeGrafter"/>
</dbReference>
<evidence type="ECO:0000256" key="3">
    <source>
        <dbReference type="ARBA" id="ARBA00022679"/>
    </source>
</evidence>
<dbReference type="NCBIfam" id="NF005926">
    <property type="entry name" value="PRK07940.1"/>
    <property type="match status" value="1"/>
</dbReference>
<dbReference type="GO" id="GO:0008408">
    <property type="term" value="F:3'-5' exonuclease activity"/>
    <property type="evidence" value="ECO:0007669"/>
    <property type="project" value="InterPro"/>
</dbReference>
<dbReference type="Pfam" id="PF13177">
    <property type="entry name" value="DNA_pol3_delta2"/>
    <property type="match status" value="1"/>
</dbReference>
<dbReference type="OrthoDB" id="9809531at2"/>
<proteinExistence type="predicted"/>
<dbReference type="GO" id="GO:0009360">
    <property type="term" value="C:DNA polymerase III complex"/>
    <property type="evidence" value="ECO:0007669"/>
    <property type="project" value="InterPro"/>
</dbReference>
<sequence length="403" mass="43086">MGEVSDPQHNVFQHLAGSPNVRQVLFDAATAARSGAATAAMTHAWLFTGPPGSGRSIAARAFAAALVCENPEEIGCGKCPACRTAWAGTHGDVVHVVPHELSIGVELMRSVIADAARQPTTARWRVVIIEDADRLTMQAANALLKTVEEPPAQTVIILSAPSTDPQDIAVTLRSRCRHLYIPTPRTEQVARLLESEGIPAGDAQLAAAASAGHIGRARHLARNVEAQRRRAEVLNLASLIYQGDLAFRETAQLVKTIKDEAEHSLAEIEQRELEKLNVALGIGSKGKGTAKALRGSAGQIKALEETQKTRRTRFLRDALDLALIDFAGLYRDALVVASGASVSLIHPDFAELSQRLAAQHPPAALVACIDAVNLCREAFGHNVRPVVAMDAMVGRIRIACRVS</sequence>
<dbReference type="Proteomes" id="UP000320791">
    <property type="component" value="Unassembled WGS sequence"/>
</dbReference>
<accession>A0A5C5UG63</accession>
<keyword evidence="10" id="KW-1185">Reference proteome</keyword>
<dbReference type="GO" id="GO:0003887">
    <property type="term" value="F:DNA-directed DNA polymerase activity"/>
    <property type="evidence" value="ECO:0007669"/>
    <property type="project" value="UniProtKB-KW"/>
</dbReference>
<dbReference type="EC" id="2.7.7.7" evidence="1"/>
<comment type="caution">
    <text evidence="9">The sequence shown here is derived from an EMBL/GenBank/DDBJ whole genome shotgun (WGS) entry which is preliminary data.</text>
</comment>
<evidence type="ECO:0000256" key="7">
    <source>
        <dbReference type="ARBA" id="ARBA00049244"/>
    </source>
</evidence>
<dbReference type="Gene3D" id="3.40.50.300">
    <property type="entry name" value="P-loop containing nucleotide triphosphate hydrolases"/>
    <property type="match status" value="1"/>
</dbReference>
<dbReference type="NCBIfam" id="TIGR00678">
    <property type="entry name" value="holB"/>
    <property type="match status" value="1"/>
</dbReference>
<dbReference type="InterPro" id="IPR027417">
    <property type="entry name" value="P-loop_NTPase"/>
</dbReference>
<dbReference type="Pfam" id="PF09115">
    <property type="entry name" value="DNApol3-delta_C"/>
    <property type="match status" value="1"/>
</dbReference>
<dbReference type="AlphaFoldDB" id="A0A5C5UG63"/>
<dbReference type="PANTHER" id="PTHR11669:SF8">
    <property type="entry name" value="DNA POLYMERASE III SUBUNIT DELTA"/>
    <property type="match status" value="1"/>
</dbReference>
<evidence type="ECO:0000313" key="10">
    <source>
        <dbReference type="Proteomes" id="UP000320791"/>
    </source>
</evidence>
<keyword evidence="3 9" id="KW-0808">Transferase</keyword>
<gene>
    <name evidence="9" type="ORF">FRX94_05870</name>
</gene>
<keyword evidence="6" id="KW-0239">DNA-directed DNA polymerase</keyword>
<comment type="catalytic activity">
    <reaction evidence="7">
        <text>DNA(n) + a 2'-deoxyribonucleoside 5'-triphosphate = DNA(n+1) + diphosphate</text>
        <dbReference type="Rhea" id="RHEA:22508"/>
        <dbReference type="Rhea" id="RHEA-COMP:17339"/>
        <dbReference type="Rhea" id="RHEA-COMP:17340"/>
        <dbReference type="ChEBI" id="CHEBI:33019"/>
        <dbReference type="ChEBI" id="CHEBI:61560"/>
        <dbReference type="ChEBI" id="CHEBI:173112"/>
        <dbReference type="EC" id="2.7.7.7"/>
    </reaction>
</comment>